<evidence type="ECO:0000256" key="2">
    <source>
        <dbReference type="SAM" id="Phobius"/>
    </source>
</evidence>
<dbReference type="AlphaFoldDB" id="A0A3M0JLL1"/>
<feature type="compositionally biased region" description="Low complexity" evidence="1">
    <location>
        <begin position="298"/>
        <end position="307"/>
    </location>
</feature>
<keyword evidence="2" id="KW-0812">Transmembrane</keyword>
<feature type="transmembrane region" description="Helical" evidence="2">
    <location>
        <begin position="45"/>
        <end position="64"/>
    </location>
</feature>
<evidence type="ECO:0000256" key="1">
    <source>
        <dbReference type="SAM" id="MobiDB-lite"/>
    </source>
</evidence>
<comment type="caution">
    <text evidence="3">The sequence shown here is derived from an EMBL/GenBank/DDBJ whole genome shotgun (WGS) entry which is preliminary data.</text>
</comment>
<organism evidence="3 4">
    <name type="scientific">Hirundo rustica rustica</name>
    <dbReference type="NCBI Taxonomy" id="333673"/>
    <lineage>
        <taxon>Eukaryota</taxon>
        <taxon>Metazoa</taxon>
        <taxon>Chordata</taxon>
        <taxon>Craniata</taxon>
        <taxon>Vertebrata</taxon>
        <taxon>Euteleostomi</taxon>
        <taxon>Archelosauria</taxon>
        <taxon>Archosauria</taxon>
        <taxon>Dinosauria</taxon>
        <taxon>Saurischia</taxon>
        <taxon>Theropoda</taxon>
        <taxon>Coelurosauria</taxon>
        <taxon>Aves</taxon>
        <taxon>Neognathae</taxon>
        <taxon>Neoaves</taxon>
        <taxon>Telluraves</taxon>
        <taxon>Australaves</taxon>
        <taxon>Passeriformes</taxon>
        <taxon>Sylvioidea</taxon>
        <taxon>Hirundinidae</taxon>
        <taxon>Hirundo</taxon>
    </lineage>
</organism>
<feature type="region of interest" description="Disordered" evidence="1">
    <location>
        <begin position="216"/>
        <end position="349"/>
    </location>
</feature>
<feature type="region of interest" description="Disordered" evidence="1">
    <location>
        <begin position="530"/>
        <end position="554"/>
    </location>
</feature>
<feature type="compositionally biased region" description="Low complexity" evidence="1">
    <location>
        <begin position="230"/>
        <end position="239"/>
    </location>
</feature>
<proteinExistence type="predicted"/>
<protein>
    <submittedName>
        <fullName evidence="3">Uncharacterized protein</fullName>
    </submittedName>
</protein>
<dbReference type="EMBL" id="QRBI01000145">
    <property type="protein sequence ID" value="RMB99933.1"/>
    <property type="molecule type" value="Genomic_DNA"/>
</dbReference>
<keyword evidence="4" id="KW-1185">Reference proteome</keyword>
<feature type="compositionally biased region" description="Basic and acidic residues" evidence="1">
    <location>
        <begin position="216"/>
        <end position="229"/>
    </location>
</feature>
<keyword evidence="2" id="KW-0472">Membrane</keyword>
<accession>A0A3M0JLL1</accession>
<feature type="transmembrane region" description="Helical" evidence="2">
    <location>
        <begin position="501"/>
        <end position="522"/>
    </location>
</feature>
<name>A0A3M0JLL1_HIRRU</name>
<feature type="region of interest" description="Disordered" evidence="1">
    <location>
        <begin position="145"/>
        <end position="199"/>
    </location>
</feature>
<evidence type="ECO:0000313" key="4">
    <source>
        <dbReference type="Proteomes" id="UP000269221"/>
    </source>
</evidence>
<keyword evidence="2" id="KW-1133">Transmembrane helix</keyword>
<dbReference type="OrthoDB" id="9219219at2759"/>
<dbReference type="Proteomes" id="UP000269221">
    <property type="component" value="Unassembled WGS sequence"/>
</dbReference>
<feature type="compositionally biased region" description="Basic residues" evidence="1">
    <location>
        <begin position="530"/>
        <end position="541"/>
    </location>
</feature>
<feature type="region of interest" description="Disordered" evidence="1">
    <location>
        <begin position="427"/>
        <end position="451"/>
    </location>
</feature>
<gene>
    <name evidence="3" type="ORF">DUI87_23341</name>
</gene>
<reference evidence="3 4" key="1">
    <citation type="submission" date="2018-07" db="EMBL/GenBank/DDBJ databases">
        <title>A high quality draft genome assembly of the barn swallow (H. rustica rustica).</title>
        <authorList>
            <person name="Formenti G."/>
            <person name="Chiara M."/>
            <person name="Poveda L."/>
            <person name="Francoijs K.-J."/>
            <person name="Bonisoli-Alquati A."/>
            <person name="Canova L."/>
            <person name="Gianfranceschi L."/>
            <person name="Horner D.S."/>
            <person name="Saino N."/>
        </authorList>
    </citation>
    <scope>NUCLEOTIDE SEQUENCE [LARGE SCALE GENOMIC DNA]</scope>
    <source>
        <strain evidence="3">Chelidonia</strain>
        <tissue evidence="3">Blood</tissue>
    </source>
</reference>
<sequence>MTQQLVLDHNCSGSIGGGSSGADISKHCEESGCSKSSRIDTGRGTMALALRLILLLLLAVALPARTAQAAPWRAQGAAKPVREGDLASQPTFRMEPLEDAEDWDGSLHFLDTMVNGIMKLLEDAEGKFSVCLSCQKDPLLHQKSVRKEELTGGSSGSVAASAAERKEMPDTVTVTDADKARAGPPTGKNKATGHKESIEAKNSMKEIVEEWHKGHVMDQKSVRKEELPRGRSGSVAASAAERKEMPDTVTVTDADKARAAKPVREGDLDSQPTFRMEPVGGAEGVDQKSVRKEELPRGRSGSVAASAAERKEMPDTVTVTDADKARAGPQRRKEKPTGDSEALEESKPLDQILSELETQRDLDHNLLHLETLVNQGLRILELGDNEPADEGDPVYEDDLDFQPISITEPLGDAEDWDAGNVLPAPWLEDNLDPVGPPTGPPKGKSQATGENRSLKAYELLDQMLSELERQEDMLGKSDTNSQNPPSPPRVFCPQDVRKSCMVGTVVILFTVPLSMVLCYVGFRWWKEKKQKPPKPMKKKKNVEKDKGNTPNPPYGLICTTIH</sequence>
<feature type="compositionally biased region" description="Basic and acidic residues" evidence="1">
    <location>
        <begin position="253"/>
        <end position="267"/>
    </location>
</feature>
<evidence type="ECO:0000313" key="3">
    <source>
        <dbReference type="EMBL" id="RMB99933.1"/>
    </source>
</evidence>
<feature type="compositionally biased region" description="Basic and acidic residues" evidence="1">
    <location>
        <begin position="285"/>
        <end position="297"/>
    </location>
</feature>